<evidence type="ECO:0000256" key="1">
    <source>
        <dbReference type="ARBA" id="ARBA00038240"/>
    </source>
</evidence>
<gene>
    <name evidence="3" type="ORF">FPL14_05270</name>
</gene>
<reference evidence="3 4" key="1">
    <citation type="submission" date="2019-07" db="EMBL/GenBank/DDBJ databases">
        <authorList>
            <person name="Kim J.K."/>
            <person name="Cheong H.-M."/>
            <person name="Choi Y."/>
            <person name="Hwang K.J."/>
            <person name="Lee S."/>
            <person name="Choi C."/>
        </authorList>
    </citation>
    <scope>NUCLEOTIDE SEQUENCE [LARGE SCALE GENOMIC DNA]</scope>
    <source>
        <strain evidence="3 4">KS 22</strain>
    </source>
</reference>
<comment type="similarity">
    <text evidence="1">Belongs to the pseudomonas-type ThrB family.</text>
</comment>
<sequence length="327" mass="38459">MLKLKYLFDNVDLAEMLLGNWEFDERSVEMFKYYRISSNAIYPFQHRGNTRLLRFAPKTEKKRDQIESELEFISYLRSRGYGVLESVASHRGEKLVEARTPWGEYFASVFKRVSGVQMNKTDFNDDVVFNYGQALGKLHSLSSEYKPTGRKRWSHDEVLNWIREVLSEYPNETAALAETDLLQRYFSLLPIAPYNYGLIHYDFECDNVFYDETSKSCNAIDFDDAMYHWYAMDIEQALESLHDSIPAETYDRKKQCFMDGYVAEFALTDVFIDVLPACRRFANLFGYVRVLRAMAEQWDNEPEWMSRLRERLTSSNENLSYGFGSEI</sequence>
<organism evidence="3 4">
    <name type="scientific">Cohnella cholangitidis</name>
    <dbReference type="NCBI Taxonomy" id="2598458"/>
    <lineage>
        <taxon>Bacteria</taxon>
        <taxon>Bacillati</taxon>
        <taxon>Bacillota</taxon>
        <taxon>Bacilli</taxon>
        <taxon>Bacillales</taxon>
        <taxon>Paenibacillaceae</taxon>
        <taxon>Cohnella</taxon>
    </lineage>
</organism>
<protein>
    <submittedName>
        <fullName evidence="3">Phosphotransferase</fullName>
    </submittedName>
</protein>
<evidence type="ECO:0000313" key="3">
    <source>
        <dbReference type="EMBL" id="QMV40679.1"/>
    </source>
</evidence>
<dbReference type="InterPro" id="IPR050249">
    <property type="entry name" value="Pseudomonas-type_ThrB"/>
</dbReference>
<keyword evidence="3" id="KW-0808">Transferase</keyword>
<dbReference type="AlphaFoldDB" id="A0A7G5BUP5"/>
<proteinExistence type="inferred from homology"/>
<dbReference type="GO" id="GO:0019202">
    <property type="term" value="F:amino acid kinase activity"/>
    <property type="evidence" value="ECO:0007669"/>
    <property type="project" value="TreeGrafter"/>
</dbReference>
<accession>A0A7G5BUP5</accession>
<dbReference type="InterPro" id="IPR002575">
    <property type="entry name" value="Aminoglycoside_PTrfase"/>
</dbReference>
<feature type="domain" description="Aminoglycoside phosphotransferase" evidence="2">
    <location>
        <begin position="39"/>
        <end position="248"/>
    </location>
</feature>
<dbReference type="PANTHER" id="PTHR21064">
    <property type="entry name" value="AMINOGLYCOSIDE PHOSPHOTRANSFERASE DOMAIN-CONTAINING PROTEIN-RELATED"/>
    <property type="match status" value="1"/>
</dbReference>
<keyword evidence="4" id="KW-1185">Reference proteome</keyword>
<dbReference type="EMBL" id="CP041969">
    <property type="protein sequence ID" value="QMV40679.1"/>
    <property type="molecule type" value="Genomic_DNA"/>
</dbReference>
<dbReference type="PANTHER" id="PTHR21064:SF6">
    <property type="entry name" value="AMINOGLYCOSIDE PHOSPHOTRANSFERASE DOMAIN-CONTAINING PROTEIN"/>
    <property type="match status" value="1"/>
</dbReference>
<dbReference type="Proteomes" id="UP000515679">
    <property type="component" value="Chromosome"/>
</dbReference>
<dbReference type="RefSeq" id="WP_182302035.1">
    <property type="nucleotide sequence ID" value="NZ_CP041969.1"/>
</dbReference>
<name>A0A7G5BUP5_9BACL</name>
<evidence type="ECO:0000313" key="4">
    <source>
        <dbReference type="Proteomes" id="UP000515679"/>
    </source>
</evidence>
<dbReference type="KEGG" id="cchl:FPL14_05270"/>
<dbReference type="InterPro" id="IPR011009">
    <property type="entry name" value="Kinase-like_dom_sf"/>
</dbReference>
<dbReference type="SUPFAM" id="SSF56112">
    <property type="entry name" value="Protein kinase-like (PK-like)"/>
    <property type="match status" value="1"/>
</dbReference>
<dbReference type="Gene3D" id="3.90.1200.10">
    <property type="match status" value="1"/>
</dbReference>
<dbReference type="Pfam" id="PF01636">
    <property type="entry name" value="APH"/>
    <property type="match status" value="1"/>
</dbReference>
<evidence type="ECO:0000259" key="2">
    <source>
        <dbReference type="Pfam" id="PF01636"/>
    </source>
</evidence>